<proteinExistence type="predicted"/>
<protein>
    <submittedName>
        <fullName evidence="1">Uncharacterized protein</fullName>
    </submittedName>
</protein>
<gene>
    <name evidence="1" type="ORF">AB5J52_31820</name>
</gene>
<dbReference type="AlphaFoldDB" id="A0AB39QUY4"/>
<dbReference type="RefSeq" id="WP_369225466.1">
    <property type="nucleotide sequence ID" value="NZ_CP163441.1"/>
</dbReference>
<name>A0AB39QUY4_9ACTN</name>
<sequence>MGILQKWGRKRMTQGAIAARERGETTYVHRLASSSQQIQARYTSVIESEGWKLAGIHEDPSRPKERWVMTFKRAGEASGTTAQSSEHA</sequence>
<reference evidence="1" key="1">
    <citation type="submission" date="2024-07" db="EMBL/GenBank/DDBJ databases">
        <authorList>
            <person name="Yu S.T."/>
        </authorList>
    </citation>
    <scope>NUCLEOTIDE SEQUENCE</scope>
    <source>
        <strain evidence="1">R39</strain>
    </source>
</reference>
<evidence type="ECO:0000313" key="1">
    <source>
        <dbReference type="EMBL" id="XDQ46480.1"/>
    </source>
</evidence>
<organism evidence="1">
    <name type="scientific">Streptomyces sp. R39</name>
    <dbReference type="NCBI Taxonomy" id="3238631"/>
    <lineage>
        <taxon>Bacteria</taxon>
        <taxon>Bacillati</taxon>
        <taxon>Actinomycetota</taxon>
        <taxon>Actinomycetes</taxon>
        <taxon>Kitasatosporales</taxon>
        <taxon>Streptomycetaceae</taxon>
        <taxon>Streptomyces</taxon>
    </lineage>
</organism>
<accession>A0AB39QUY4</accession>
<dbReference type="EMBL" id="CP163441">
    <property type="protein sequence ID" value="XDQ46480.1"/>
    <property type="molecule type" value="Genomic_DNA"/>
</dbReference>